<dbReference type="Gene3D" id="1.10.10.10">
    <property type="entry name" value="Winged helix-like DNA-binding domain superfamily/Winged helix DNA-binding domain"/>
    <property type="match status" value="1"/>
</dbReference>
<dbReference type="GO" id="GO:0003677">
    <property type="term" value="F:DNA binding"/>
    <property type="evidence" value="ECO:0007669"/>
    <property type="project" value="UniProtKB-KW"/>
</dbReference>
<dbReference type="OrthoDB" id="5296437at2"/>
<name>A0A4V4GRK6_9BURK</name>
<evidence type="ECO:0000256" key="2">
    <source>
        <dbReference type="ARBA" id="ARBA00023125"/>
    </source>
</evidence>
<feature type="domain" description="HTH gntR-type" evidence="4">
    <location>
        <begin position="1"/>
        <end position="69"/>
    </location>
</feature>
<evidence type="ECO:0000313" key="6">
    <source>
        <dbReference type="Proteomes" id="UP000308917"/>
    </source>
</evidence>
<dbReference type="Proteomes" id="UP000308917">
    <property type="component" value="Unassembled WGS sequence"/>
</dbReference>
<organism evidence="5 6">
    <name type="scientific">Lampropedia puyangensis</name>
    <dbReference type="NCBI Taxonomy" id="1330072"/>
    <lineage>
        <taxon>Bacteria</taxon>
        <taxon>Pseudomonadati</taxon>
        <taxon>Pseudomonadota</taxon>
        <taxon>Betaproteobacteria</taxon>
        <taxon>Burkholderiales</taxon>
        <taxon>Comamonadaceae</taxon>
        <taxon>Lampropedia</taxon>
    </lineage>
</organism>
<keyword evidence="1" id="KW-0805">Transcription regulation</keyword>
<sequence length="257" mass="29348">MRLADQVALRLHDLVKNGQWEPGKRMPAERQLAEQLGVSRSSLREAIQKLVSQGVLVSRRGDGTYIQEHNQAFLLTDTFEPLAALLARDPVYRYDVLEARTALESATAWHAALRATQADKDRIRHSFDVMLMHQRHGNKELSAKADAQFHLAIAQASHNVVLLRVMHSLFELVLSTVEQNRKTMFMLATTEAIEDLTVQHEQLLNAILDGDAPRAKGLIEEHLNFVRDTVRRYDDDEARQRRYSNLPDEMRSPLVIK</sequence>
<accession>A0A4V4GRK6</accession>
<comment type="caution">
    <text evidence="5">The sequence shown here is derived from an EMBL/GenBank/DDBJ whole genome shotgun (WGS) entry which is preliminary data.</text>
</comment>
<keyword evidence="6" id="KW-1185">Reference proteome</keyword>
<evidence type="ECO:0000259" key="4">
    <source>
        <dbReference type="PROSITE" id="PS50949"/>
    </source>
</evidence>
<dbReference type="Pfam" id="PF07729">
    <property type="entry name" value="FCD"/>
    <property type="match status" value="1"/>
</dbReference>
<dbReference type="EMBL" id="STFG01000006">
    <property type="protein sequence ID" value="THU02606.1"/>
    <property type="molecule type" value="Genomic_DNA"/>
</dbReference>
<dbReference type="SUPFAM" id="SSF46785">
    <property type="entry name" value="Winged helix' DNA-binding domain"/>
    <property type="match status" value="1"/>
</dbReference>
<dbReference type="GO" id="GO:0003700">
    <property type="term" value="F:DNA-binding transcription factor activity"/>
    <property type="evidence" value="ECO:0007669"/>
    <property type="project" value="InterPro"/>
</dbReference>
<dbReference type="InterPro" id="IPR036388">
    <property type="entry name" value="WH-like_DNA-bd_sf"/>
</dbReference>
<dbReference type="Pfam" id="PF00392">
    <property type="entry name" value="GntR"/>
    <property type="match status" value="1"/>
</dbReference>
<dbReference type="PROSITE" id="PS50949">
    <property type="entry name" value="HTH_GNTR"/>
    <property type="match status" value="1"/>
</dbReference>
<dbReference type="PANTHER" id="PTHR43537">
    <property type="entry name" value="TRANSCRIPTIONAL REGULATOR, GNTR FAMILY"/>
    <property type="match status" value="1"/>
</dbReference>
<dbReference type="Gene3D" id="1.20.120.530">
    <property type="entry name" value="GntR ligand-binding domain-like"/>
    <property type="match status" value="1"/>
</dbReference>
<evidence type="ECO:0000256" key="3">
    <source>
        <dbReference type="ARBA" id="ARBA00023163"/>
    </source>
</evidence>
<dbReference type="PANTHER" id="PTHR43537:SF18">
    <property type="entry name" value="L-LACTATE DEHYDROGENASE OPERON REGULATORY PROTEIN-RELATED"/>
    <property type="match status" value="1"/>
</dbReference>
<dbReference type="SMART" id="SM00895">
    <property type="entry name" value="FCD"/>
    <property type="match status" value="1"/>
</dbReference>
<evidence type="ECO:0000313" key="5">
    <source>
        <dbReference type="EMBL" id="THU02606.1"/>
    </source>
</evidence>
<gene>
    <name evidence="5" type="primary">lldR</name>
    <name evidence="5" type="ORF">E9531_07535</name>
</gene>
<dbReference type="RefSeq" id="WP_136573228.1">
    <property type="nucleotide sequence ID" value="NZ_STFG01000006.1"/>
</dbReference>
<dbReference type="InterPro" id="IPR011711">
    <property type="entry name" value="GntR_C"/>
</dbReference>
<keyword evidence="3" id="KW-0804">Transcription</keyword>
<reference evidence="5 6" key="1">
    <citation type="journal article" date="2015" name="Antonie Van Leeuwenhoek">
        <title>Lampropedia puyangensis sp. nov., isolated from symptomatic bark of Populus ? euramericana canker and emended description of Lampropedia hyalina (Ehrenberg 1832) Lee et al. 2004.</title>
        <authorList>
            <person name="Li Y."/>
            <person name="Wang T."/>
            <person name="Piao C.G."/>
            <person name="Wang L.F."/>
            <person name="Tian G.Z."/>
            <person name="Zhu T.H."/>
            <person name="Guo M.W."/>
        </authorList>
    </citation>
    <scope>NUCLEOTIDE SEQUENCE [LARGE SCALE GENOMIC DNA]</scope>
    <source>
        <strain evidence="5 6">2-bin</strain>
    </source>
</reference>
<dbReference type="SUPFAM" id="SSF48008">
    <property type="entry name" value="GntR ligand-binding domain-like"/>
    <property type="match status" value="1"/>
</dbReference>
<dbReference type="AlphaFoldDB" id="A0A4V4GRK6"/>
<dbReference type="CDD" id="cd07377">
    <property type="entry name" value="WHTH_GntR"/>
    <property type="match status" value="1"/>
</dbReference>
<dbReference type="PRINTS" id="PR00035">
    <property type="entry name" value="HTHGNTR"/>
</dbReference>
<evidence type="ECO:0000256" key="1">
    <source>
        <dbReference type="ARBA" id="ARBA00023015"/>
    </source>
</evidence>
<keyword evidence="2" id="KW-0238">DNA-binding</keyword>
<proteinExistence type="predicted"/>
<dbReference type="SMART" id="SM00345">
    <property type="entry name" value="HTH_GNTR"/>
    <property type="match status" value="1"/>
</dbReference>
<dbReference type="InterPro" id="IPR008920">
    <property type="entry name" value="TF_FadR/GntR_C"/>
</dbReference>
<dbReference type="NCBIfam" id="NF007741">
    <property type="entry name" value="PRK10421.1"/>
    <property type="match status" value="1"/>
</dbReference>
<dbReference type="InterPro" id="IPR000524">
    <property type="entry name" value="Tscrpt_reg_HTH_GntR"/>
</dbReference>
<dbReference type="InterPro" id="IPR036390">
    <property type="entry name" value="WH_DNA-bd_sf"/>
</dbReference>
<protein>
    <submittedName>
        <fullName evidence="5">Transcriptional regulator LldR</fullName>
    </submittedName>
</protein>